<comment type="caution">
    <text evidence="2">The sequence shown here is derived from an EMBL/GenBank/DDBJ whole genome shotgun (WGS) entry which is preliminary data.</text>
</comment>
<gene>
    <name evidence="2" type="ORF">M9Y10_007575</name>
</gene>
<accession>A0ABR2J2I9</accession>
<dbReference type="InterPro" id="IPR016135">
    <property type="entry name" value="UBQ-conjugating_enzyme/RWD"/>
</dbReference>
<keyword evidence="3" id="KW-1185">Reference proteome</keyword>
<feature type="domain" description="UBC core" evidence="1">
    <location>
        <begin position="685"/>
        <end position="837"/>
    </location>
</feature>
<dbReference type="EMBL" id="JAPFFF010000013">
    <property type="protein sequence ID" value="KAK8871832.1"/>
    <property type="molecule type" value="Genomic_DNA"/>
</dbReference>
<sequence length="925" mass="105804">MAIRSFITNRHDAGIEEMVVNEDPREEPKDNDFLFFSTCSDKMLLKGIKISLNIEYNPTQCKAALMDCLENKGIDVRNKDLIIYLAGGIPFLGGTLKDLYNSASAKVKRFIYGILIYPFSEDLNEEYNNELCNISDREHQRLIIPFWNPSQIYINDWVFGLCNMACLLSYLNKGGAKANKLLNTSAISIRFPPLITSMNRIIDNNFITRRDIITICATYHTYFTHLISLGQEPIIPPEKIFDYSLRFCNLITHVANIPEIIPMQVIEVDKDAEKQNFQYLTALNQPKIVYFWLGDTPNYSTKDFKYIFIKSFIPRAIEDANKGFISFTPIAPLSIRFVTGCSIVKGKEHCYLYKSQSFIKGVDSQNDIDIIDPLKGYVETVDIEKFAQSQENYLMDSVTSLIDHDSIRQVIFVCFDCSNSMNGALDNSDKLAPEGVPSRIVIATQYLISFANKIFAYRIPCILGLIAFNDNIELRCPLSPLIPDFEDKGLKNIEASQMTALWDALSFACDKLNEYTTDESGKPKFAHAKKRIIVISDGEDTASTSIDFEGITKKLLDNKIIVDTVFASTSDECDSLATLSHITDGLAIKPVDVDEGMSLFEQEAFLDWNERLQSNEPILPRNRATIPRKMTSDKINEEFLNKAVKSVKYDREAPNKTTKRAKDNDKLQTAMKVCFINQHTSNTKPRQRRILRELHYAAIVMDKETDRYDPEIVIYPFKAQYDIWRLFLKASKDFYDDKWFSLLVTFPDNYPVEPPSIRFISVPYHLNISKEGRICLEVLEKGYISSFHVIDIIQQIKILFITAAPETPIQIDILNTYLYDRDEYDRKARESAREVGKDSVDDFTKDFTIDNEIDKDFHLVYDMKTDVPSYMKSQISGRVIKDPVVASTGVIYEKSELIQLLNSSKKPIDVVTGQILRDEFTKAKP</sequence>
<organism evidence="2 3">
    <name type="scientific">Tritrichomonas musculus</name>
    <dbReference type="NCBI Taxonomy" id="1915356"/>
    <lineage>
        <taxon>Eukaryota</taxon>
        <taxon>Metamonada</taxon>
        <taxon>Parabasalia</taxon>
        <taxon>Tritrichomonadida</taxon>
        <taxon>Tritrichomonadidae</taxon>
        <taxon>Tritrichomonas</taxon>
    </lineage>
</organism>
<dbReference type="SMART" id="SM00212">
    <property type="entry name" value="UBCc"/>
    <property type="match status" value="1"/>
</dbReference>
<dbReference type="InterPro" id="IPR036465">
    <property type="entry name" value="vWFA_dom_sf"/>
</dbReference>
<dbReference type="InterPro" id="IPR000608">
    <property type="entry name" value="UBC"/>
</dbReference>
<dbReference type="SUPFAM" id="SSF57850">
    <property type="entry name" value="RING/U-box"/>
    <property type="match status" value="1"/>
</dbReference>
<dbReference type="Gene3D" id="3.30.40.10">
    <property type="entry name" value="Zinc/RING finger domain, C3HC4 (zinc finger)"/>
    <property type="match status" value="1"/>
</dbReference>
<dbReference type="Pfam" id="PF00179">
    <property type="entry name" value="UQ_con"/>
    <property type="match status" value="1"/>
</dbReference>
<dbReference type="CDD" id="cd00195">
    <property type="entry name" value="UBCc_UEV"/>
    <property type="match status" value="1"/>
</dbReference>
<reference evidence="2 3" key="1">
    <citation type="submission" date="2024-04" db="EMBL/GenBank/DDBJ databases">
        <title>Tritrichomonas musculus Genome.</title>
        <authorList>
            <person name="Alves-Ferreira E."/>
            <person name="Grigg M."/>
            <person name="Lorenzi H."/>
            <person name="Galac M."/>
        </authorList>
    </citation>
    <scope>NUCLEOTIDE SEQUENCE [LARGE SCALE GENOMIC DNA]</scope>
    <source>
        <strain evidence="2 3">EAF2021</strain>
    </source>
</reference>
<dbReference type="Gene3D" id="3.40.50.410">
    <property type="entry name" value="von Willebrand factor, type A domain"/>
    <property type="match status" value="1"/>
</dbReference>
<dbReference type="InterPro" id="IPR013083">
    <property type="entry name" value="Znf_RING/FYVE/PHD"/>
</dbReference>
<proteinExistence type="predicted"/>
<dbReference type="SUPFAM" id="SSF54495">
    <property type="entry name" value="UBC-like"/>
    <property type="match status" value="1"/>
</dbReference>
<dbReference type="Proteomes" id="UP001470230">
    <property type="component" value="Unassembled WGS sequence"/>
</dbReference>
<dbReference type="PROSITE" id="PS50127">
    <property type="entry name" value="UBC_2"/>
    <property type="match status" value="1"/>
</dbReference>
<name>A0ABR2J2I9_9EUKA</name>
<dbReference type="CDD" id="cd00198">
    <property type="entry name" value="vWFA"/>
    <property type="match status" value="1"/>
</dbReference>
<dbReference type="SUPFAM" id="SSF53300">
    <property type="entry name" value="vWA-like"/>
    <property type="match status" value="1"/>
</dbReference>
<evidence type="ECO:0000313" key="2">
    <source>
        <dbReference type="EMBL" id="KAK8871832.1"/>
    </source>
</evidence>
<evidence type="ECO:0000313" key="3">
    <source>
        <dbReference type="Proteomes" id="UP001470230"/>
    </source>
</evidence>
<dbReference type="Gene3D" id="3.10.110.10">
    <property type="entry name" value="Ubiquitin Conjugating Enzyme"/>
    <property type="match status" value="1"/>
</dbReference>
<dbReference type="PANTHER" id="PTHR24068">
    <property type="entry name" value="UBIQUITIN-CONJUGATING ENZYME E2"/>
    <property type="match status" value="1"/>
</dbReference>
<protein>
    <recommendedName>
        <fullName evidence="1">UBC core domain-containing protein</fullName>
    </recommendedName>
</protein>
<evidence type="ECO:0000259" key="1">
    <source>
        <dbReference type="PROSITE" id="PS50127"/>
    </source>
</evidence>